<dbReference type="VEuPathDB" id="FungiDB:BDEG_20105"/>
<dbReference type="EMBL" id="DS022300">
    <property type="protein sequence ID" value="OAJ35873.1"/>
    <property type="molecule type" value="Genomic_DNA"/>
</dbReference>
<dbReference type="Proteomes" id="UP000077115">
    <property type="component" value="Unassembled WGS sequence"/>
</dbReference>
<name>A0A177W748_BATDL</name>
<organism evidence="1 2">
    <name type="scientific">Batrachochytrium dendrobatidis (strain JEL423)</name>
    <dbReference type="NCBI Taxonomy" id="403673"/>
    <lineage>
        <taxon>Eukaryota</taxon>
        <taxon>Fungi</taxon>
        <taxon>Fungi incertae sedis</taxon>
        <taxon>Chytridiomycota</taxon>
        <taxon>Chytridiomycota incertae sedis</taxon>
        <taxon>Chytridiomycetes</taxon>
        <taxon>Rhizophydiales</taxon>
        <taxon>Rhizophydiales incertae sedis</taxon>
        <taxon>Batrachochytrium</taxon>
    </lineage>
</organism>
<reference evidence="1 2" key="2">
    <citation type="submission" date="2016-05" db="EMBL/GenBank/DDBJ databases">
        <title>Lineage-specific infection strategies underlie the spectrum of fungal disease in amphibians.</title>
        <authorList>
            <person name="Cuomo C.A."/>
            <person name="Farrer R.A."/>
            <person name="James T."/>
            <person name="Longcore J."/>
            <person name="Birren B."/>
        </authorList>
    </citation>
    <scope>NUCLEOTIDE SEQUENCE [LARGE SCALE GENOMIC DNA]</scope>
    <source>
        <strain evidence="1 2">JEL423</strain>
    </source>
</reference>
<evidence type="ECO:0000313" key="2">
    <source>
        <dbReference type="Proteomes" id="UP000077115"/>
    </source>
</evidence>
<proteinExistence type="predicted"/>
<dbReference type="AlphaFoldDB" id="A0A177W748"/>
<sequence length="44" mass="5579">MHGEYVYKELESLWFIKKYRAMRRNYANDEHDAKIRALLREYDR</sequence>
<evidence type="ECO:0000313" key="1">
    <source>
        <dbReference type="EMBL" id="OAJ35873.1"/>
    </source>
</evidence>
<dbReference type="OrthoDB" id="10258445at2759"/>
<gene>
    <name evidence="1" type="ORF">BDEG_20105</name>
</gene>
<accession>A0A177W748</accession>
<protein>
    <submittedName>
        <fullName evidence="1">Uncharacterized protein</fullName>
    </submittedName>
</protein>
<reference evidence="1 2" key="1">
    <citation type="submission" date="2006-10" db="EMBL/GenBank/DDBJ databases">
        <title>The Genome Sequence of Batrachochytrium dendrobatidis JEL423.</title>
        <authorList>
            <consortium name="The Broad Institute Genome Sequencing Platform"/>
            <person name="Birren B."/>
            <person name="Lander E."/>
            <person name="Galagan J."/>
            <person name="Cuomo C."/>
            <person name="Devon K."/>
            <person name="Jaffe D."/>
            <person name="Butler J."/>
            <person name="Alvarez P."/>
            <person name="Gnerre S."/>
            <person name="Grabherr M."/>
            <person name="Kleber M."/>
            <person name="Mauceli E."/>
            <person name="Brockman W."/>
            <person name="Young S."/>
            <person name="LaButti K."/>
            <person name="Sykes S."/>
            <person name="DeCaprio D."/>
            <person name="Crawford M."/>
            <person name="Koehrsen M."/>
            <person name="Engels R."/>
            <person name="Montgomery P."/>
            <person name="Pearson M."/>
            <person name="Howarth C."/>
            <person name="Larson L."/>
            <person name="White J."/>
            <person name="O'Leary S."/>
            <person name="Kodira C."/>
            <person name="Zeng Q."/>
            <person name="Yandava C."/>
            <person name="Alvarado L."/>
            <person name="Longcore J."/>
            <person name="James T."/>
        </authorList>
    </citation>
    <scope>NUCLEOTIDE SEQUENCE [LARGE SCALE GENOMIC DNA]</scope>
    <source>
        <strain evidence="1 2">JEL423</strain>
    </source>
</reference>